<proteinExistence type="predicted"/>
<dbReference type="eggNOG" id="COG5401">
    <property type="taxonomic scope" value="Bacteria"/>
</dbReference>
<dbReference type="PROSITE" id="PS51257">
    <property type="entry name" value="PROKAR_LIPOPROTEIN"/>
    <property type="match status" value="1"/>
</dbReference>
<comment type="caution">
    <text evidence="3">The sequence shown here is derived from an EMBL/GenBank/DDBJ whole genome shotgun (WGS) entry which is preliminary data.</text>
</comment>
<evidence type="ECO:0000256" key="1">
    <source>
        <dbReference type="SAM" id="MobiDB-lite"/>
    </source>
</evidence>
<evidence type="ECO:0000313" key="4">
    <source>
        <dbReference type="Proteomes" id="UP000004935"/>
    </source>
</evidence>
<evidence type="ECO:0000259" key="2">
    <source>
        <dbReference type="SMART" id="SM00909"/>
    </source>
</evidence>
<dbReference type="HOGENOM" id="CLU_080926_2_1_9"/>
<dbReference type="InterPro" id="IPR019606">
    <property type="entry name" value="GerMN"/>
</dbReference>
<dbReference type="EMBL" id="ABAX03000005">
    <property type="protein sequence ID" value="EDR98533.1"/>
    <property type="molecule type" value="Genomic_DNA"/>
</dbReference>
<organism evidence="3 4">
    <name type="scientific">Anaerostipes caccae (strain DSM 14662 / CCUG 47493 / JCM 13470 / NCIMB 13811 / L1-92)</name>
    <dbReference type="NCBI Taxonomy" id="411490"/>
    <lineage>
        <taxon>Bacteria</taxon>
        <taxon>Bacillati</taxon>
        <taxon>Bacillota</taxon>
        <taxon>Clostridia</taxon>
        <taxon>Lachnospirales</taxon>
        <taxon>Lachnospiraceae</taxon>
        <taxon>Anaerostipes</taxon>
    </lineage>
</organism>
<dbReference type="SMART" id="SM00909">
    <property type="entry name" value="Germane"/>
    <property type="match status" value="1"/>
</dbReference>
<dbReference type="AlphaFoldDB" id="B0MAK8"/>
<accession>B0MAK8</accession>
<keyword evidence="4" id="KW-1185">Reference proteome</keyword>
<dbReference type="Proteomes" id="UP000004935">
    <property type="component" value="Unassembled WGS sequence"/>
</dbReference>
<dbReference type="Pfam" id="PF10646">
    <property type="entry name" value="Germane"/>
    <property type="match status" value="1"/>
</dbReference>
<name>B0MAK8_ANACD</name>
<gene>
    <name evidence="3" type="ORF">ANACAC_00583</name>
</gene>
<feature type="domain" description="GerMN" evidence="2">
    <location>
        <begin position="105"/>
        <end position="187"/>
    </location>
</feature>
<protein>
    <recommendedName>
        <fullName evidence="2">GerMN domain-containing protein</fullName>
    </recommendedName>
</protein>
<sequence length="199" mass="21765">MLFDQFKEDTVMRKKKLIFAGLLAVAAAAGLAGCSKDTKQAEKTTAETAAGKENTTKKKTASGKKSDAAETDSKKTVVRECTIYAPDDNVETLINGKVKIEDVTAGKLLKEMIKMGTLEEGTRINSFQIKKQTAYIDFNKAFEKTLRKMGSSGEVLTVQAVTKTICENLDAKAMKFTVEGKVLETGHNIYDEPQRPGEE</sequence>
<reference evidence="3" key="1">
    <citation type="submission" date="2007-11" db="EMBL/GenBank/DDBJ databases">
        <authorList>
            <person name="Fulton L."/>
            <person name="Clifton S."/>
            <person name="Fulton B."/>
            <person name="Xu J."/>
            <person name="Minx P."/>
            <person name="Pepin K.H."/>
            <person name="Johnson M."/>
            <person name="Thiruvilangam P."/>
            <person name="Bhonagiri V."/>
            <person name="Nash W.E."/>
            <person name="Mardis E.R."/>
            <person name="Wilson R.K."/>
        </authorList>
    </citation>
    <scope>NUCLEOTIDE SEQUENCE [LARGE SCALE GENOMIC DNA]</scope>
    <source>
        <strain evidence="3">DSM 14662</strain>
    </source>
</reference>
<reference evidence="3" key="2">
    <citation type="submission" date="2013-11" db="EMBL/GenBank/DDBJ databases">
        <title>Draft genome sequence of Anaerostipes caccae (DSM 14662).</title>
        <authorList>
            <person name="Sudarsanam P."/>
            <person name="Ley R."/>
            <person name="Guruge J."/>
            <person name="Turnbaugh P.J."/>
            <person name="Mahowald M."/>
            <person name="Liep D."/>
            <person name="Gordon J."/>
        </authorList>
    </citation>
    <scope>NUCLEOTIDE SEQUENCE</scope>
    <source>
        <strain evidence="3">DSM 14662</strain>
    </source>
</reference>
<evidence type="ECO:0000313" key="3">
    <source>
        <dbReference type="EMBL" id="EDR98533.1"/>
    </source>
</evidence>
<dbReference type="STRING" id="411490.ANACAC_00583"/>
<feature type="region of interest" description="Disordered" evidence="1">
    <location>
        <begin position="45"/>
        <end position="71"/>
    </location>
</feature>